<protein>
    <submittedName>
        <fullName evidence="1">Uncharacterized protein</fullName>
    </submittedName>
</protein>
<evidence type="ECO:0000313" key="2">
    <source>
        <dbReference type="Proteomes" id="UP000621859"/>
    </source>
</evidence>
<evidence type="ECO:0000313" key="1">
    <source>
        <dbReference type="EMBL" id="GGP25673.1"/>
    </source>
</evidence>
<organism evidence="1 2">
    <name type="scientific">Silvimonas amylolytica</name>
    <dbReference type="NCBI Taxonomy" id="449663"/>
    <lineage>
        <taxon>Bacteria</taxon>
        <taxon>Pseudomonadati</taxon>
        <taxon>Pseudomonadota</taxon>
        <taxon>Betaproteobacteria</taxon>
        <taxon>Neisseriales</taxon>
        <taxon>Chitinibacteraceae</taxon>
        <taxon>Silvimonas</taxon>
    </lineage>
</organism>
<keyword evidence="2" id="KW-1185">Reference proteome</keyword>
<dbReference type="Proteomes" id="UP000621859">
    <property type="component" value="Unassembled WGS sequence"/>
</dbReference>
<gene>
    <name evidence="1" type="ORF">GCM10010971_14920</name>
</gene>
<accession>A0ABQ2PK05</accession>
<dbReference type="EMBL" id="BMLY01000002">
    <property type="protein sequence ID" value="GGP25673.1"/>
    <property type="molecule type" value="Genomic_DNA"/>
</dbReference>
<comment type="caution">
    <text evidence="1">The sequence shown here is derived from an EMBL/GenBank/DDBJ whole genome shotgun (WGS) entry which is preliminary data.</text>
</comment>
<name>A0ABQ2PK05_9NEIS</name>
<proteinExistence type="predicted"/>
<reference evidence="2" key="1">
    <citation type="journal article" date="2019" name="Int. J. Syst. Evol. Microbiol.">
        <title>The Global Catalogue of Microorganisms (GCM) 10K type strain sequencing project: providing services to taxonomists for standard genome sequencing and annotation.</title>
        <authorList>
            <consortium name="The Broad Institute Genomics Platform"/>
            <consortium name="The Broad Institute Genome Sequencing Center for Infectious Disease"/>
            <person name="Wu L."/>
            <person name="Ma J."/>
        </authorList>
    </citation>
    <scope>NUCLEOTIDE SEQUENCE [LARGE SCALE GENOMIC DNA]</scope>
    <source>
        <strain evidence="2">CGMCC 1.8860</strain>
    </source>
</reference>
<sequence length="86" mass="9446">MPWGFLSEWVAKPAGKPGFVQMLAHPDSHSSRPIITDGLMQPTRRLDGPFQRLLLGLAPDGVYRAARLPGTLVRSYRTVSPLPVPV</sequence>